<evidence type="ECO:0000313" key="1">
    <source>
        <dbReference type="EMBL" id="KAJ2934156.1"/>
    </source>
</evidence>
<keyword evidence="2" id="KW-1185">Reference proteome</keyword>
<dbReference type="Proteomes" id="UP001140091">
    <property type="component" value="Unassembled WGS sequence"/>
</dbReference>
<reference evidence="1" key="1">
    <citation type="submission" date="2022-06" db="EMBL/GenBank/DDBJ databases">
        <title>Genome Sequence of Candolleomyces eurysporus.</title>
        <authorList>
            <person name="Buettner E."/>
        </authorList>
    </citation>
    <scope>NUCLEOTIDE SEQUENCE</scope>
    <source>
        <strain evidence="1">VTCC 930004</strain>
    </source>
</reference>
<dbReference type="OrthoDB" id="2835991at2759"/>
<sequence length="173" mass="19526">MRSLQSLEVSFTLSTDETTFATNWVQLPFLQRFHVSIYGACDAHPTLHYPPEISELIYRAVHNQSSVGNLSIHVTCQMAYVPLLDGDAILKDDQGWMRLSERLSGEFFPQLSTLRISMSIVLAQQDEEVTRAVCEDVEGRVRNELLERFERPGRSLELAIGAQSFVELAPGLE</sequence>
<organism evidence="1 2">
    <name type="scientific">Candolleomyces eurysporus</name>
    <dbReference type="NCBI Taxonomy" id="2828524"/>
    <lineage>
        <taxon>Eukaryota</taxon>
        <taxon>Fungi</taxon>
        <taxon>Dikarya</taxon>
        <taxon>Basidiomycota</taxon>
        <taxon>Agaricomycotina</taxon>
        <taxon>Agaricomycetes</taxon>
        <taxon>Agaricomycetidae</taxon>
        <taxon>Agaricales</taxon>
        <taxon>Agaricineae</taxon>
        <taxon>Psathyrellaceae</taxon>
        <taxon>Candolleomyces</taxon>
    </lineage>
</organism>
<proteinExistence type="predicted"/>
<dbReference type="EMBL" id="JANBPK010000725">
    <property type="protein sequence ID" value="KAJ2934156.1"/>
    <property type="molecule type" value="Genomic_DNA"/>
</dbReference>
<name>A0A9W8JG25_9AGAR</name>
<protein>
    <submittedName>
        <fullName evidence="1">Uncharacterized protein</fullName>
    </submittedName>
</protein>
<comment type="caution">
    <text evidence="1">The sequence shown here is derived from an EMBL/GenBank/DDBJ whole genome shotgun (WGS) entry which is preliminary data.</text>
</comment>
<feature type="non-terminal residue" evidence="1">
    <location>
        <position position="173"/>
    </location>
</feature>
<accession>A0A9W8JG25</accession>
<dbReference type="AlphaFoldDB" id="A0A9W8JG25"/>
<gene>
    <name evidence="1" type="ORF">H1R20_g2924</name>
</gene>
<evidence type="ECO:0000313" key="2">
    <source>
        <dbReference type="Proteomes" id="UP001140091"/>
    </source>
</evidence>